<keyword evidence="4" id="KW-1185">Reference proteome</keyword>
<name>A0A0Q9YAE4_9BACI</name>
<dbReference type="EMBL" id="LDJR01000050">
    <property type="protein sequence ID" value="OAK70522.1"/>
    <property type="molecule type" value="Genomic_DNA"/>
</dbReference>
<gene>
    <name evidence="2" type="ORF">ABB05_12235</name>
    <name evidence="1" type="ORF">ACA29_05895</name>
</gene>
<dbReference type="OrthoDB" id="2991409at2"/>
<dbReference type="EMBL" id="LGPB01000060">
    <property type="protein sequence ID" value="KRG14658.1"/>
    <property type="molecule type" value="Genomic_DNA"/>
</dbReference>
<proteinExistence type="predicted"/>
<dbReference type="Proteomes" id="UP000053881">
    <property type="component" value="Unassembled WGS sequence"/>
</dbReference>
<reference evidence="2 4" key="1">
    <citation type="submission" date="2015-05" db="EMBL/GenBank/DDBJ databases">
        <title>Comparison of genome.</title>
        <authorList>
            <person name="Zheng Z."/>
            <person name="Sun M."/>
        </authorList>
    </citation>
    <scope>NUCLEOTIDE SEQUENCE [LARGE SCALE GENOMIC DNA]</scope>
    <source>
        <strain evidence="2 4">G25-74</strain>
    </source>
</reference>
<dbReference type="Proteomes" id="UP000077881">
    <property type="component" value="Unassembled WGS sequence"/>
</dbReference>
<evidence type="ECO:0000313" key="4">
    <source>
        <dbReference type="Proteomes" id="UP000077881"/>
    </source>
</evidence>
<reference evidence="1 3" key="2">
    <citation type="submission" date="2015-06" db="EMBL/GenBank/DDBJ databases">
        <title>Genome sequencing project of Bacillus galactosidilyticus PL133.</title>
        <authorList>
            <person name="Gaiero J."/>
            <person name="Nicol R."/>
            <person name="Habash M."/>
        </authorList>
    </citation>
    <scope>NUCLEOTIDE SEQUENCE [LARGE SCALE GENOMIC DNA]</scope>
    <source>
        <strain evidence="1 3">PL133</strain>
    </source>
</reference>
<dbReference type="AlphaFoldDB" id="A0A0Q9YAE4"/>
<sequence length="127" mass="15026">MFTKKWDMFNITTFYKSDFHREETARLLKRLGQSTDITKDVYYGTFAYIVGATYKVSQIWDTVDEDGIDLERLLETIDPYSVSEKIMIRFALQCFNSRLDDISISDVMRHLDDENTKVIKQAIDIRY</sequence>
<evidence type="ECO:0000313" key="2">
    <source>
        <dbReference type="EMBL" id="OAK70522.1"/>
    </source>
</evidence>
<organism evidence="1 3">
    <name type="scientific">Lederbergia galactosidilytica</name>
    <dbReference type="NCBI Taxonomy" id="217031"/>
    <lineage>
        <taxon>Bacteria</taxon>
        <taxon>Bacillati</taxon>
        <taxon>Bacillota</taxon>
        <taxon>Bacilli</taxon>
        <taxon>Bacillales</taxon>
        <taxon>Bacillaceae</taxon>
        <taxon>Lederbergia</taxon>
    </lineage>
</organism>
<comment type="caution">
    <text evidence="1">The sequence shown here is derived from an EMBL/GenBank/DDBJ whole genome shotgun (WGS) entry which is preliminary data.</text>
</comment>
<protein>
    <submittedName>
        <fullName evidence="1">Uncharacterized protein</fullName>
    </submittedName>
</protein>
<accession>A0A0Q9YAE4</accession>
<evidence type="ECO:0000313" key="1">
    <source>
        <dbReference type="EMBL" id="KRG14658.1"/>
    </source>
</evidence>
<dbReference type="PATRIC" id="fig|217031.4.peg.1974"/>
<evidence type="ECO:0000313" key="3">
    <source>
        <dbReference type="Proteomes" id="UP000053881"/>
    </source>
</evidence>
<dbReference type="RefSeq" id="WP_057987752.1">
    <property type="nucleotide sequence ID" value="NZ_LDJR01000050.1"/>
</dbReference>